<dbReference type="OrthoDB" id="9085275at2"/>
<protein>
    <submittedName>
        <fullName evidence="1">Uncharacterized protein</fullName>
    </submittedName>
</protein>
<proteinExistence type="predicted"/>
<sequence>MSTSKAPAYFGLVCAVAIGVLLSGANKRTNSDVVAPLDAASMPAAVAPAPAEPQPVPAAEWKSQTLSLGSVRLKANLPSFGVNATCMLPGPTEDEVAMCQPATGTVDTSIWQVRTVSQRDRFVPISWFDSAVQLLRALPPDVLTRQLGNEANLVSKAGFTNAALLSPVDLPGAVAIRGAAAAPSSFFAAAPQSCVYAFLLVANRPTTVLYCATDDAQSLAGSQKIVSSLLEFNTSGEYKRGSAQGIEHALFLKRLKAAGGALAAPELVSSEQAFEQSTASECEKYPVISQERFQCYEGFAANRLSVL</sequence>
<evidence type="ECO:0000313" key="2">
    <source>
        <dbReference type="Proteomes" id="UP000198844"/>
    </source>
</evidence>
<dbReference type="EMBL" id="FPBH01000043">
    <property type="protein sequence ID" value="SFU25875.1"/>
    <property type="molecule type" value="Genomic_DNA"/>
</dbReference>
<dbReference type="AlphaFoldDB" id="A0A1I7EPQ0"/>
<evidence type="ECO:0000313" key="1">
    <source>
        <dbReference type="EMBL" id="SFU25875.1"/>
    </source>
</evidence>
<organism evidence="1 2">
    <name type="scientific">Paraburkholderia aspalathi</name>
    <dbReference type="NCBI Taxonomy" id="1324617"/>
    <lineage>
        <taxon>Bacteria</taxon>
        <taxon>Pseudomonadati</taxon>
        <taxon>Pseudomonadota</taxon>
        <taxon>Betaproteobacteria</taxon>
        <taxon>Burkholderiales</taxon>
        <taxon>Burkholderiaceae</taxon>
        <taxon>Paraburkholderia</taxon>
    </lineage>
</organism>
<name>A0A1I7EPQ0_9BURK</name>
<gene>
    <name evidence="1" type="ORF">SAMN05192563_104310</name>
</gene>
<accession>A0A1I7EPQ0</accession>
<reference evidence="1 2" key="1">
    <citation type="submission" date="2016-10" db="EMBL/GenBank/DDBJ databases">
        <authorList>
            <person name="de Groot N.N."/>
        </authorList>
    </citation>
    <scope>NUCLEOTIDE SEQUENCE [LARGE SCALE GENOMIC DNA]</scope>
    <source>
        <strain evidence="1 2">LMG 27731</strain>
    </source>
</reference>
<dbReference type="Proteomes" id="UP000198844">
    <property type="component" value="Unassembled WGS sequence"/>
</dbReference>